<proteinExistence type="inferred from homology"/>
<accession>A0A8K0T324</accession>
<feature type="transmembrane region" description="Helical" evidence="9">
    <location>
        <begin position="424"/>
        <end position="443"/>
    </location>
</feature>
<feature type="transmembrane region" description="Helical" evidence="9">
    <location>
        <begin position="120"/>
        <end position="140"/>
    </location>
</feature>
<keyword evidence="3" id="KW-0813">Transport</keyword>
<evidence type="ECO:0000256" key="8">
    <source>
        <dbReference type="ARBA" id="ARBA00023136"/>
    </source>
</evidence>
<evidence type="ECO:0000256" key="4">
    <source>
        <dbReference type="ARBA" id="ARBA00022692"/>
    </source>
</evidence>
<feature type="transmembrane region" description="Helical" evidence="9">
    <location>
        <begin position="165"/>
        <end position="188"/>
    </location>
</feature>
<keyword evidence="5" id="KW-0571">Peptide transport</keyword>
<organism evidence="10 11">
    <name type="scientific">Stachybotrys elegans</name>
    <dbReference type="NCBI Taxonomy" id="80388"/>
    <lineage>
        <taxon>Eukaryota</taxon>
        <taxon>Fungi</taxon>
        <taxon>Dikarya</taxon>
        <taxon>Ascomycota</taxon>
        <taxon>Pezizomycotina</taxon>
        <taxon>Sordariomycetes</taxon>
        <taxon>Hypocreomycetidae</taxon>
        <taxon>Hypocreales</taxon>
        <taxon>Stachybotryaceae</taxon>
        <taxon>Stachybotrys</taxon>
    </lineage>
</organism>
<dbReference type="EMBL" id="JAGPNK010000001">
    <property type="protein sequence ID" value="KAH7329539.1"/>
    <property type="molecule type" value="Genomic_DNA"/>
</dbReference>
<dbReference type="GO" id="GO:0016020">
    <property type="term" value="C:membrane"/>
    <property type="evidence" value="ECO:0007669"/>
    <property type="project" value="UniProtKB-SubCell"/>
</dbReference>
<keyword evidence="7 9" id="KW-1133">Transmembrane helix</keyword>
<dbReference type="GO" id="GO:0035673">
    <property type="term" value="F:oligopeptide transmembrane transporter activity"/>
    <property type="evidence" value="ECO:0007669"/>
    <property type="project" value="InterPro"/>
</dbReference>
<comment type="subcellular location">
    <subcellularLocation>
        <location evidence="1">Membrane</location>
        <topology evidence="1">Multi-pass membrane protein</topology>
    </subcellularLocation>
</comment>
<dbReference type="OrthoDB" id="9986677at2759"/>
<evidence type="ECO:0000256" key="2">
    <source>
        <dbReference type="ARBA" id="ARBA00008807"/>
    </source>
</evidence>
<evidence type="ECO:0000256" key="6">
    <source>
        <dbReference type="ARBA" id="ARBA00022927"/>
    </source>
</evidence>
<evidence type="ECO:0000313" key="10">
    <source>
        <dbReference type="EMBL" id="KAH7329539.1"/>
    </source>
</evidence>
<gene>
    <name evidence="10" type="ORF">B0I35DRAFT_345312</name>
</gene>
<dbReference type="InterPro" id="IPR004813">
    <property type="entry name" value="OPT"/>
</dbReference>
<comment type="similarity">
    <text evidence="2">Belongs to the oligopeptide OPT transporter family.</text>
</comment>
<keyword evidence="8 9" id="KW-0472">Membrane</keyword>
<feature type="transmembrane region" description="Helical" evidence="9">
    <location>
        <begin position="659"/>
        <end position="680"/>
    </location>
</feature>
<feature type="transmembrane region" description="Helical" evidence="9">
    <location>
        <begin position="590"/>
        <end position="609"/>
    </location>
</feature>
<feature type="transmembrane region" description="Helical" evidence="9">
    <location>
        <begin position="708"/>
        <end position="725"/>
    </location>
</feature>
<evidence type="ECO:0000256" key="1">
    <source>
        <dbReference type="ARBA" id="ARBA00004141"/>
    </source>
</evidence>
<feature type="transmembrane region" description="Helical" evidence="9">
    <location>
        <begin position="482"/>
        <end position="502"/>
    </location>
</feature>
<feature type="transmembrane region" description="Helical" evidence="9">
    <location>
        <begin position="269"/>
        <end position="288"/>
    </location>
</feature>
<dbReference type="NCBIfam" id="TIGR00727">
    <property type="entry name" value="ISP4_OPT"/>
    <property type="match status" value="1"/>
</dbReference>
<feature type="transmembrane region" description="Helical" evidence="9">
    <location>
        <begin position="508"/>
        <end position="531"/>
    </location>
</feature>
<reference evidence="10" key="1">
    <citation type="journal article" date="2021" name="Nat. Commun.">
        <title>Genetic determinants of endophytism in the Arabidopsis root mycobiome.</title>
        <authorList>
            <person name="Mesny F."/>
            <person name="Miyauchi S."/>
            <person name="Thiergart T."/>
            <person name="Pickel B."/>
            <person name="Atanasova L."/>
            <person name="Karlsson M."/>
            <person name="Huettel B."/>
            <person name="Barry K.W."/>
            <person name="Haridas S."/>
            <person name="Chen C."/>
            <person name="Bauer D."/>
            <person name="Andreopoulos W."/>
            <person name="Pangilinan J."/>
            <person name="LaButti K."/>
            <person name="Riley R."/>
            <person name="Lipzen A."/>
            <person name="Clum A."/>
            <person name="Drula E."/>
            <person name="Henrissat B."/>
            <person name="Kohler A."/>
            <person name="Grigoriev I.V."/>
            <person name="Martin F.M."/>
            <person name="Hacquard S."/>
        </authorList>
    </citation>
    <scope>NUCLEOTIDE SEQUENCE</scope>
    <source>
        <strain evidence="10">MPI-CAGE-CH-0235</strain>
    </source>
</reference>
<feature type="transmembrane region" description="Helical" evidence="9">
    <location>
        <begin position="737"/>
        <end position="759"/>
    </location>
</feature>
<feature type="transmembrane region" description="Helical" evidence="9">
    <location>
        <begin position="308"/>
        <end position="328"/>
    </location>
</feature>
<evidence type="ECO:0000256" key="5">
    <source>
        <dbReference type="ARBA" id="ARBA00022856"/>
    </source>
</evidence>
<keyword evidence="6" id="KW-0653">Protein transport</keyword>
<dbReference type="Pfam" id="PF03169">
    <property type="entry name" value="OPT"/>
    <property type="match status" value="1"/>
</dbReference>
<dbReference type="NCBIfam" id="TIGR00728">
    <property type="entry name" value="OPT_sfam"/>
    <property type="match status" value="1"/>
</dbReference>
<feature type="transmembrane region" description="Helical" evidence="9">
    <location>
        <begin position="93"/>
        <end position="114"/>
    </location>
</feature>
<dbReference type="PANTHER" id="PTHR22601">
    <property type="entry name" value="ISP4 LIKE PROTEIN"/>
    <property type="match status" value="1"/>
</dbReference>
<comment type="caution">
    <text evidence="10">The sequence shown here is derived from an EMBL/GenBank/DDBJ whole genome shotgun (WGS) entry which is preliminary data.</text>
</comment>
<evidence type="ECO:0000256" key="9">
    <source>
        <dbReference type="SAM" id="Phobius"/>
    </source>
</evidence>
<sequence length="805" mass="90728">MLSKPDTSMESSLERLVEENEFDQNFPQDVLFRARKFLKDARHGSGDMEKAQEILSDFQEYKDLIAENSPYPEVRAVVDPTDDPTLPVCTIRAFVIGTILVIMGTAISVFFSFRMPTIHISVYIVQVLAMPLGKAATRWLPTRKFGRGRWQFTLNPGSFNQKEHILIAMMANIAFGGMTNGAYVITIIQMLKLDVFYGEKVLSNSVPWQVVTMLASQFIGYSCAGMARRFLVYPPSMIWMKPLAYIALTKALYNDNGPAARVSANGWSITRFSFFLICFGAMFVWYWVPNYLVQAFSLFNWPTWFSPGNVLLAIVTGSSCGLGLNPLPTLDWNIATHHGDPIVTPFFTLMNYAAGMALTGFVAAPLLYFNNVWKAGYFPINSNRIFDSYGHVYDVKHILTKDMRLNETAYSNYSIPRLSTTQTLNYLGFFNIYPAVMMHIIFWHRKDVVSGLKSLWKRKTRAEEFRDVHNRLMSAYPECPNWWYLAMLAISFALACISVTVWPTGTPIWSIVVAIIFTFVFQIPVGIIAAITNMEVSTSVLAQVIGGYALEGRPIPNMIFKMFSFMSTSQSLNFIADLKMAHYAKIPPRCAFFVQLYATMLAGVVALTVNHWVLHNVDDICQPGQPDRFTCPATHSYFMASVLWGAIGPRRIFGPGAPYTAITWFMPLGFILPIVAYFAAKRWPGSLWRSVNVPVFIAGPMGWAPYNWSYMQGTVMLAVFFNGIIKKRYRAWWERYAYVLTAAFGAGIGVAGVVMFFGLQMRNTRLHWWGNVISKQGVDQGGWIGENGLPVRCANLQLPEGGYIA</sequence>
<dbReference type="InterPro" id="IPR004648">
    <property type="entry name" value="Oligpept_transpt"/>
</dbReference>
<evidence type="ECO:0000256" key="7">
    <source>
        <dbReference type="ARBA" id="ARBA00022989"/>
    </source>
</evidence>
<evidence type="ECO:0000256" key="3">
    <source>
        <dbReference type="ARBA" id="ARBA00022448"/>
    </source>
</evidence>
<name>A0A8K0T324_9HYPO</name>
<feature type="transmembrane region" description="Helical" evidence="9">
    <location>
        <begin position="349"/>
        <end position="369"/>
    </location>
</feature>
<dbReference type="GO" id="GO:0015031">
    <property type="term" value="P:protein transport"/>
    <property type="evidence" value="ECO:0007669"/>
    <property type="project" value="UniProtKB-KW"/>
</dbReference>
<dbReference type="Proteomes" id="UP000813444">
    <property type="component" value="Unassembled WGS sequence"/>
</dbReference>
<feature type="transmembrane region" description="Helical" evidence="9">
    <location>
        <begin position="629"/>
        <end position="647"/>
    </location>
</feature>
<protein>
    <submittedName>
        <fullName evidence="10">OPT oligopeptide transporter protein-domain-containing protein</fullName>
    </submittedName>
</protein>
<dbReference type="AlphaFoldDB" id="A0A8K0T324"/>
<keyword evidence="11" id="KW-1185">Reference proteome</keyword>
<keyword evidence="4 9" id="KW-0812">Transmembrane</keyword>
<evidence type="ECO:0000313" key="11">
    <source>
        <dbReference type="Proteomes" id="UP000813444"/>
    </source>
</evidence>